<reference evidence="2 3" key="1">
    <citation type="submission" date="2014-11" db="EMBL/GenBank/DDBJ databases">
        <title>Draft genome sequence of Chelonobacter oris 1662T, associated with respiratory disease in Hermann's Tortoises.</title>
        <authorList>
            <person name="Kudirkiene E."/>
            <person name="Hansen M.J."/>
            <person name="Bojesen A.M."/>
        </authorList>
    </citation>
    <scope>NUCLEOTIDE SEQUENCE [LARGE SCALE GENOMIC DNA]</scope>
    <source>
        <strain evidence="2 3">1662</strain>
    </source>
</reference>
<comment type="caution">
    <text evidence="2">The sequence shown here is derived from an EMBL/GenBank/DDBJ whole genome shotgun (WGS) entry which is preliminary data.</text>
</comment>
<evidence type="ECO:0000313" key="3">
    <source>
        <dbReference type="Proteomes" id="UP000030380"/>
    </source>
</evidence>
<dbReference type="RefSeq" id="WP_034614410.1">
    <property type="nucleotide sequence ID" value="NZ_JSUM01000006.1"/>
</dbReference>
<keyword evidence="3" id="KW-1185">Reference proteome</keyword>
<organism evidence="2 3">
    <name type="scientific">Chelonobacter oris</name>
    <dbReference type="NCBI Taxonomy" id="505317"/>
    <lineage>
        <taxon>Bacteria</taxon>
        <taxon>Pseudomonadati</taxon>
        <taxon>Pseudomonadota</taxon>
        <taxon>Gammaproteobacteria</taxon>
        <taxon>Pasteurellales</taxon>
        <taxon>Pasteurellaceae</taxon>
        <taxon>Chelonobacter</taxon>
    </lineage>
</organism>
<proteinExistence type="predicted"/>
<evidence type="ECO:0000259" key="1">
    <source>
        <dbReference type="Pfam" id="PF01755"/>
    </source>
</evidence>
<evidence type="ECO:0000313" key="2">
    <source>
        <dbReference type="EMBL" id="KGQ70775.1"/>
    </source>
</evidence>
<gene>
    <name evidence="2" type="ORF">OA57_05330</name>
</gene>
<sequence>MTIPIYVINLESSKDRAQSIARQFRQLDIDYHLFPAINGNQPHPLFKKYNAEKHFFIKGRTLSKGELGCFASHYLLWEKCVQHNNPIIILEDDAYLTKYFNAFYIQADEISTSYDFIWLHKSSRGGKHIQCGKVGQFSIEKYFKDYICATGYLISPKAAKKFLEAMDEWLYPVDDSMARFYENGVENLAISPACISDSNIASTIGEDNRGKQGKSLTLISKLRREYFNLKARFNRFMHNKQFIRKLKK</sequence>
<keyword evidence="2" id="KW-0808">Transferase</keyword>
<dbReference type="CDD" id="cd06532">
    <property type="entry name" value="Glyco_transf_25"/>
    <property type="match status" value="1"/>
</dbReference>
<dbReference type="AlphaFoldDB" id="A0A0A3AUM5"/>
<dbReference type="InterPro" id="IPR002654">
    <property type="entry name" value="Glyco_trans_25"/>
</dbReference>
<dbReference type="Proteomes" id="UP000030380">
    <property type="component" value="Unassembled WGS sequence"/>
</dbReference>
<dbReference type="Pfam" id="PF01755">
    <property type="entry name" value="Glyco_transf_25"/>
    <property type="match status" value="1"/>
</dbReference>
<dbReference type="OrthoDB" id="9816113at2"/>
<dbReference type="EMBL" id="JSUM01000006">
    <property type="protein sequence ID" value="KGQ70775.1"/>
    <property type="molecule type" value="Genomic_DNA"/>
</dbReference>
<dbReference type="GO" id="GO:0016740">
    <property type="term" value="F:transferase activity"/>
    <property type="evidence" value="ECO:0007669"/>
    <property type="project" value="UniProtKB-KW"/>
</dbReference>
<feature type="domain" description="Glycosyl transferase family 25" evidence="1">
    <location>
        <begin position="3"/>
        <end position="177"/>
    </location>
</feature>
<name>A0A0A3AUM5_9PAST</name>
<protein>
    <submittedName>
        <fullName evidence="2">Glycosyl transferase</fullName>
    </submittedName>
</protein>
<accession>A0A0A3AUM5</accession>